<proteinExistence type="inferred from homology"/>
<dbReference type="InterPro" id="IPR002213">
    <property type="entry name" value="UDP_glucos_trans"/>
</dbReference>
<evidence type="ECO:0000313" key="4">
    <source>
        <dbReference type="EMBL" id="MCE0482394.1"/>
    </source>
</evidence>
<name>A0ABS8VNM5_DATST</name>
<dbReference type="Pfam" id="PF00201">
    <property type="entry name" value="UDPGT"/>
    <property type="match status" value="1"/>
</dbReference>
<gene>
    <name evidence="4" type="ORF">HAX54_041145</name>
</gene>
<dbReference type="EMBL" id="JACEIK010005902">
    <property type="protein sequence ID" value="MCE0482394.1"/>
    <property type="molecule type" value="Genomic_DNA"/>
</dbReference>
<comment type="caution">
    <text evidence="4">The sequence shown here is derived from an EMBL/GenBank/DDBJ whole genome shotgun (WGS) entry which is preliminary data.</text>
</comment>
<dbReference type="CDD" id="cd03784">
    <property type="entry name" value="GT1_Gtf-like"/>
    <property type="match status" value="1"/>
</dbReference>
<sequence length="473" mass="53449">MDTKVTNRRNTLKVLMFPWLAYGHIYPFLDLAKKLADRGFSIRVCSTVISRETIQREIPEKYSASIKIVELRLPKLPEIPPNCRTTKDLPPDVDSIVLKALKLSKPNFAKILETLKPDLVIYDLLLQWAEGVAKEHQVQAIKFVAMGAAVFSYFFNSIRKPEVEFPFPDIYPGKIELARLSELIAKNAKEREADDVDPFAKGNLQVMLMSTSRTIESKYIDFLSELSNWKVIPVGLPIKNRVTDGANEVELIDWLGKKDESSTVFVSFGSEYFLSKEDREEIAFGLELSNVNFVWVVRFPEGEEQNLEDALPKGFLERIGERGRVLDKFAPQSRILNHSSTGGFISPCGWSNVIDCLDFGVPIIALPMHLDQPMNARLMIELGVAAEIVRDDDGKIHRGEIAETLEGVMTGKTGENLRAKVRDVSKNLKSTGGEEMDAAAKQLIQLYKSIEKSYKHFSGGENYEIKLKRCRLY</sequence>
<dbReference type="SUPFAM" id="SSF53756">
    <property type="entry name" value="UDP-Glycosyltransferase/glycogen phosphorylase"/>
    <property type="match status" value="1"/>
</dbReference>
<keyword evidence="5" id="KW-1185">Reference proteome</keyword>
<evidence type="ECO:0000313" key="5">
    <source>
        <dbReference type="Proteomes" id="UP000823775"/>
    </source>
</evidence>
<reference evidence="4 5" key="1">
    <citation type="journal article" date="2021" name="BMC Genomics">
        <title>Datura genome reveals duplications of psychoactive alkaloid biosynthetic genes and high mutation rate following tissue culture.</title>
        <authorList>
            <person name="Rajewski A."/>
            <person name="Carter-House D."/>
            <person name="Stajich J."/>
            <person name="Litt A."/>
        </authorList>
    </citation>
    <scope>NUCLEOTIDE SEQUENCE [LARGE SCALE GENOMIC DNA]</scope>
    <source>
        <strain evidence="4">AR-01</strain>
    </source>
</reference>
<keyword evidence="2" id="KW-0808">Transferase</keyword>
<dbReference type="PANTHER" id="PTHR48044:SF12">
    <property type="entry name" value="BETA-D-GLUCOSYL CROCETIN BETA-1,6-GLUCOSYLTRANSFERASE-LIKE"/>
    <property type="match status" value="1"/>
</dbReference>
<feature type="domain" description="Glycosyltransferase N-terminal" evidence="3">
    <location>
        <begin position="12"/>
        <end position="225"/>
    </location>
</feature>
<dbReference type="PANTHER" id="PTHR48044">
    <property type="entry name" value="GLYCOSYLTRANSFERASE"/>
    <property type="match status" value="1"/>
</dbReference>
<dbReference type="Pfam" id="PF26168">
    <property type="entry name" value="Glyco_transf_N"/>
    <property type="match status" value="1"/>
</dbReference>
<protein>
    <recommendedName>
        <fullName evidence="3">Glycosyltransferase N-terminal domain-containing protein</fullName>
    </recommendedName>
</protein>
<accession>A0ABS8VNM5</accession>
<evidence type="ECO:0000256" key="1">
    <source>
        <dbReference type="ARBA" id="ARBA00009995"/>
    </source>
</evidence>
<evidence type="ECO:0000259" key="3">
    <source>
        <dbReference type="Pfam" id="PF26168"/>
    </source>
</evidence>
<comment type="similarity">
    <text evidence="1">Belongs to the UDP-glycosyltransferase family.</text>
</comment>
<dbReference type="Proteomes" id="UP000823775">
    <property type="component" value="Unassembled WGS sequence"/>
</dbReference>
<evidence type="ECO:0000256" key="2">
    <source>
        <dbReference type="ARBA" id="ARBA00022679"/>
    </source>
</evidence>
<dbReference type="Gene3D" id="3.40.50.2000">
    <property type="entry name" value="Glycogen Phosphorylase B"/>
    <property type="match status" value="2"/>
</dbReference>
<dbReference type="InterPro" id="IPR058980">
    <property type="entry name" value="Glyco_transf_N"/>
</dbReference>
<organism evidence="4 5">
    <name type="scientific">Datura stramonium</name>
    <name type="common">Jimsonweed</name>
    <name type="synonym">Common thornapple</name>
    <dbReference type="NCBI Taxonomy" id="4076"/>
    <lineage>
        <taxon>Eukaryota</taxon>
        <taxon>Viridiplantae</taxon>
        <taxon>Streptophyta</taxon>
        <taxon>Embryophyta</taxon>
        <taxon>Tracheophyta</taxon>
        <taxon>Spermatophyta</taxon>
        <taxon>Magnoliopsida</taxon>
        <taxon>eudicotyledons</taxon>
        <taxon>Gunneridae</taxon>
        <taxon>Pentapetalae</taxon>
        <taxon>asterids</taxon>
        <taxon>lamiids</taxon>
        <taxon>Solanales</taxon>
        <taxon>Solanaceae</taxon>
        <taxon>Solanoideae</taxon>
        <taxon>Datureae</taxon>
        <taxon>Datura</taxon>
    </lineage>
</organism>